<dbReference type="EMBL" id="EAAA01002939">
    <property type="status" value="NOT_ANNOTATED_CDS"/>
    <property type="molecule type" value="Genomic_DNA"/>
</dbReference>
<feature type="repeat" description="WD" evidence="1">
    <location>
        <begin position="81"/>
        <end position="113"/>
    </location>
</feature>
<dbReference type="PANTHER" id="PTHR20995">
    <property type="entry name" value="F-BOX/WD REPEAT-CONTAINING PROTEIN 5"/>
    <property type="match status" value="1"/>
</dbReference>
<dbReference type="InterPro" id="IPR015943">
    <property type="entry name" value="WD40/YVTN_repeat-like_dom_sf"/>
</dbReference>
<dbReference type="InterPro" id="IPR036322">
    <property type="entry name" value="WD40_repeat_dom_sf"/>
</dbReference>
<dbReference type="Ensembl" id="ENSCINT00000034127.1">
    <property type="protein sequence ID" value="ENSCINP00000032321.1"/>
    <property type="gene ID" value="ENSCING00000022651.1"/>
</dbReference>
<dbReference type="GeneTree" id="ENSGT00730000111276"/>
<dbReference type="SUPFAM" id="SSF50978">
    <property type="entry name" value="WD40 repeat-like"/>
    <property type="match status" value="1"/>
</dbReference>
<dbReference type="InParanoid" id="H2XRN7"/>
<feature type="domain" description="F-box" evidence="2">
    <location>
        <begin position="1"/>
        <end position="42"/>
    </location>
</feature>
<reference evidence="3" key="3">
    <citation type="submission" date="2025-08" db="UniProtKB">
        <authorList>
            <consortium name="Ensembl"/>
        </authorList>
    </citation>
    <scope>IDENTIFICATION</scope>
</reference>
<keyword evidence="1" id="KW-0853">WD repeat</keyword>
<dbReference type="HOGENOM" id="CLU_021121_0_0_1"/>
<dbReference type="OMA" id="NPRDSEM"/>
<dbReference type="PROSITE" id="PS50181">
    <property type="entry name" value="FBOX"/>
    <property type="match status" value="1"/>
</dbReference>
<reference evidence="3" key="4">
    <citation type="submission" date="2025-09" db="UniProtKB">
        <authorList>
            <consortium name="Ensembl"/>
        </authorList>
    </citation>
    <scope>IDENTIFICATION</scope>
</reference>
<dbReference type="Pfam" id="PF12937">
    <property type="entry name" value="F-box-like"/>
    <property type="match status" value="1"/>
</dbReference>
<evidence type="ECO:0000313" key="3">
    <source>
        <dbReference type="Ensembl" id="ENSCINP00000032321.1"/>
    </source>
</evidence>
<dbReference type="PANTHER" id="PTHR20995:SF17">
    <property type="entry name" value="F-BOX_WD REPEAT-CONTAINING PROTEIN 5"/>
    <property type="match status" value="1"/>
</dbReference>
<dbReference type="GO" id="GO:0016567">
    <property type="term" value="P:protein ubiquitination"/>
    <property type="evidence" value="ECO:0007669"/>
    <property type="project" value="InterPro"/>
</dbReference>
<reference evidence="4" key="1">
    <citation type="journal article" date="2002" name="Science">
        <title>The draft genome of Ciona intestinalis: insights into chordate and vertebrate origins.</title>
        <authorList>
            <person name="Dehal P."/>
            <person name="Satou Y."/>
            <person name="Campbell R.K."/>
            <person name="Chapman J."/>
            <person name="Degnan B."/>
            <person name="De Tomaso A."/>
            <person name="Davidson B."/>
            <person name="Di Gregorio A."/>
            <person name="Gelpke M."/>
            <person name="Goodstein D.M."/>
            <person name="Harafuji N."/>
            <person name="Hastings K.E."/>
            <person name="Ho I."/>
            <person name="Hotta K."/>
            <person name="Huang W."/>
            <person name="Kawashima T."/>
            <person name="Lemaire P."/>
            <person name="Martinez D."/>
            <person name="Meinertzhagen I.A."/>
            <person name="Necula S."/>
            <person name="Nonaka M."/>
            <person name="Putnam N."/>
            <person name="Rash S."/>
            <person name="Saiga H."/>
            <person name="Satake M."/>
            <person name="Terry A."/>
            <person name="Yamada L."/>
            <person name="Wang H.G."/>
            <person name="Awazu S."/>
            <person name="Azumi K."/>
            <person name="Boore J."/>
            <person name="Branno M."/>
            <person name="Chin-Bow S."/>
            <person name="DeSantis R."/>
            <person name="Doyle S."/>
            <person name="Francino P."/>
            <person name="Keys D.N."/>
            <person name="Haga S."/>
            <person name="Hayashi H."/>
            <person name="Hino K."/>
            <person name="Imai K.S."/>
            <person name="Inaba K."/>
            <person name="Kano S."/>
            <person name="Kobayashi K."/>
            <person name="Kobayashi M."/>
            <person name="Lee B.I."/>
            <person name="Makabe K.W."/>
            <person name="Manohar C."/>
            <person name="Matassi G."/>
            <person name="Medina M."/>
            <person name="Mochizuki Y."/>
            <person name="Mount S."/>
            <person name="Morishita T."/>
            <person name="Miura S."/>
            <person name="Nakayama A."/>
            <person name="Nishizaka S."/>
            <person name="Nomoto H."/>
            <person name="Ohta F."/>
            <person name="Oishi K."/>
            <person name="Rigoutsos I."/>
            <person name="Sano M."/>
            <person name="Sasaki A."/>
            <person name="Sasakura Y."/>
            <person name="Shoguchi E."/>
            <person name="Shin-i T."/>
            <person name="Spagnuolo A."/>
            <person name="Stainier D."/>
            <person name="Suzuki M.M."/>
            <person name="Tassy O."/>
            <person name="Takatori N."/>
            <person name="Tokuoka M."/>
            <person name="Yagi K."/>
            <person name="Yoshizaki F."/>
            <person name="Wada S."/>
            <person name="Zhang C."/>
            <person name="Hyatt P.D."/>
            <person name="Larimer F."/>
            <person name="Detter C."/>
            <person name="Doggett N."/>
            <person name="Glavina T."/>
            <person name="Hawkins T."/>
            <person name="Richardson P."/>
            <person name="Lucas S."/>
            <person name="Kohara Y."/>
            <person name="Levine M."/>
            <person name="Satoh N."/>
            <person name="Rokhsar D.S."/>
        </authorList>
    </citation>
    <scope>NUCLEOTIDE SEQUENCE [LARGE SCALE GENOMIC DNA]</scope>
</reference>
<dbReference type="InterPro" id="IPR042508">
    <property type="entry name" value="FBXW5"/>
</dbReference>
<dbReference type="InterPro" id="IPR001810">
    <property type="entry name" value="F-box_dom"/>
</dbReference>
<dbReference type="FunCoup" id="H2XRN7">
    <property type="interactions" value="3"/>
</dbReference>
<dbReference type="GO" id="GO:0019005">
    <property type="term" value="C:SCF ubiquitin ligase complex"/>
    <property type="evidence" value="ECO:0007669"/>
    <property type="project" value="InterPro"/>
</dbReference>
<keyword evidence="4" id="KW-1185">Reference proteome</keyword>
<proteinExistence type="predicted"/>
<dbReference type="SMART" id="SM00320">
    <property type="entry name" value="WD40"/>
    <property type="match status" value="3"/>
</dbReference>
<organism evidence="3 4">
    <name type="scientific">Ciona intestinalis</name>
    <name type="common">Transparent sea squirt</name>
    <name type="synonym">Ascidia intestinalis</name>
    <dbReference type="NCBI Taxonomy" id="7719"/>
    <lineage>
        <taxon>Eukaryota</taxon>
        <taxon>Metazoa</taxon>
        <taxon>Chordata</taxon>
        <taxon>Tunicata</taxon>
        <taxon>Ascidiacea</taxon>
        <taxon>Phlebobranchia</taxon>
        <taxon>Cionidae</taxon>
        <taxon>Ciona</taxon>
    </lineage>
</organism>
<dbReference type="Gene3D" id="2.130.10.10">
    <property type="entry name" value="YVTN repeat-like/Quinoprotein amine dehydrogenase"/>
    <property type="match status" value="2"/>
</dbReference>
<dbReference type="AlphaFoldDB" id="H2XRN7"/>
<dbReference type="InterPro" id="IPR036047">
    <property type="entry name" value="F-box-like_dom_sf"/>
</dbReference>
<sequence length="562" mass="64141">LLPEELLLKIFQYVDCKHLLRKGQTCRRWKLVADQELLWKRRFATDFKLHGHVSLNSGAISWKEEYERLIDRVPSAELEKIEEHTDEVLHVAFANNGMMFSTCSKDAYIKVYNADWPFETVFSEYLGVKNSLFQWKYTQLSQFSPCDTQLLVSGRCTGSEQGGEIVVYNIFAGSFTIQSRVRILPYDVMGTWLNDSHILSARAHVLSYTRQCLCEVVLNKSSQEVENLHKATMSRAFLFKCNNWATVSYIRVADLTSCIRKIMRSEPDIKIIRSNFCSKPVKYVDGEIGVVLKSCGIQSTDTESLPERNNEIYPERSYLSGTEESTLCSLYLCIFFLISSASTTSAEEDHVRIFLPKVCKVLIGFTGDYVSIPHQIEGIKYLKEEECGHVDERDLKSDLQTDNWDHIIEVKGQCVGMTLSSCNRYLYVNVREWLTEDDISLFNPPPIANDIKMFVYDLITMTKISVLSGHNAKSDVFFLHLSSNDLYVASGSEDNCGYIWDRHYGVCVSRLVHDDVVNCVAVNPCDPSMAVSASDDKTIKIWRSKSFRRLLSGVRAKARTKV</sequence>
<dbReference type="PROSITE" id="PS50082">
    <property type="entry name" value="WD_REPEATS_2"/>
    <property type="match status" value="2"/>
</dbReference>
<dbReference type="Gene3D" id="1.20.1280.50">
    <property type="match status" value="1"/>
</dbReference>
<dbReference type="SUPFAM" id="SSF81383">
    <property type="entry name" value="F-box domain"/>
    <property type="match status" value="1"/>
</dbReference>
<evidence type="ECO:0000256" key="1">
    <source>
        <dbReference type="PROSITE-ProRule" id="PRU00221"/>
    </source>
</evidence>
<protein>
    <recommendedName>
        <fullName evidence="2">F-box domain-containing protein</fullName>
    </recommendedName>
</protein>
<dbReference type="STRING" id="7719.ENSCINP00000032321"/>
<dbReference type="Pfam" id="PF00400">
    <property type="entry name" value="WD40"/>
    <property type="match status" value="3"/>
</dbReference>
<dbReference type="SMART" id="SM00256">
    <property type="entry name" value="FBOX"/>
    <property type="match status" value="1"/>
</dbReference>
<accession>H2XRN7</accession>
<evidence type="ECO:0000313" key="4">
    <source>
        <dbReference type="Proteomes" id="UP000008144"/>
    </source>
</evidence>
<evidence type="ECO:0000259" key="2">
    <source>
        <dbReference type="PROSITE" id="PS50181"/>
    </source>
</evidence>
<feature type="repeat" description="WD" evidence="1">
    <location>
        <begin position="510"/>
        <end position="552"/>
    </location>
</feature>
<dbReference type="Proteomes" id="UP000008144">
    <property type="component" value="Chromosome 9"/>
</dbReference>
<dbReference type="InterPro" id="IPR001680">
    <property type="entry name" value="WD40_rpt"/>
</dbReference>
<reference evidence="3" key="2">
    <citation type="journal article" date="2008" name="Genome Biol.">
        <title>Improved genome assembly and evidence-based global gene model set for the chordate Ciona intestinalis: new insight into intron and operon populations.</title>
        <authorList>
            <person name="Satou Y."/>
            <person name="Mineta K."/>
            <person name="Ogasawara M."/>
            <person name="Sasakura Y."/>
            <person name="Shoguchi E."/>
            <person name="Ueno K."/>
            <person name="Yamada L."/>
            <person name="Matsumoto J."/>
            <person name="Wasserscheid J."/>
            <person name="Dewar K."/>
            <person name="Wiley G.B."/>
            <person name="Macmil S.L."/>
            <person name="Roe B.A."/>
            <person name="Zeller R.W."/>
            <person name="Hastings K.E."/>
            <person name="Lemaire P."/>
            <person name="Lindquist E."/>
            <person name="Endo T."/>
            <person name="Hotta K."/>
            <person name="Inaba K."/>
        </authorList>
    </citation>
    <scope>NUCLEOTIDE SEQUENCE [LARGE SCALE GENOMIC DNA]</scope>
    <source>
        <strain evidence="3">wild type</strain>
    </source>
</reference>
<name>H2XRN7_CIOIN</name>
<dbReference type="GO" id="GO:0080008">
    <property type="term" value="C:Cul4-RING E3 ubiquitin ligase complex"/>
    <property type="evidence" value="ECO:0007669"/>
    <property type="project" value="InterPro"/>
</dbReference>